<dbReference type="Proteomes" id="UP000035680">
    <property type="component" value="Unassembled WGS sequence"/>
</dbReference>
<dbReference type="GO" id="GO:0006914">
    <property type="term" value="P:autophagy"/>
    <property type="evidence" value="ECO:0007669"/>
    <property type="project" value="UniProtKB-KW"/>
</dbReference>
<proteinExistence type="inferred from homology"/>
<evidence type="ECO:0000256" key="4">
    <source>
        <dbReference type="ARBA" id="ARBA00022481"/>
    </source>
</evidence>
<dbReference type="NCBIfam" id="TIGR00231">
    <property type="entry name" value="small_GTP"/>
    <property type="match status" value="1"/>
</dbReference>
<evidence type="ECO:0000313" key="14">
    <source>
        <dbReference type="WBParaSite" id="SVE_0708600.1"/>
    </source>
</evidence>
<comment type="subcellular location">
    <subcellularLocation>
        <location evidence="1">Cell membrane</location>
        <topology evidence="1">Lipid-anchor</topology>
        <orientation evidence="1">Cytoplasmic side</orientation>
    </subcellularLocation>
    <subcellularLocation>
        <location evidence="12">Cytoplasmic vesicle membrane</location>
        <topology evidence="12">Lipid-anchor</topology>
        <orientation evidence="12">Cytoplasmic side</orientation>
    </subcellularLocation>
</comment>
<dbReference type="PROSITE" id="PS51420">
    <property type="entry name" value="RHO"/>
    <property type="match status" value="1"/>
</dbReference>
<dbReference type="SMART" id="SM00175">
    <property type="entry name" value="RAB"/>
    <property type="match status" value="1"/>
</dbReference>
<organism evidence="13 14">
    <name type="scientific">Strongyloides venezuelensis</name>
    <name type="common">Threadworm</name>
    <dbReference type="NCBI Taxonomy" id="75913"/>
    <lineage>
        <taxon>Eukaryota</taxon>
        <taxon>Metazoa</taxon>
        <taxon>Ecdysozoa</taxon>
        <taxon>Nematoda</taxon>
        <taxon>Chromadorea</taxon>
        <taxon>Rhabditida</taxon>
        <taxon>Tylenchina</taxon>
        <taxon>Panagrolaimomorpha</taxon>
        <taxon>Strongyloidoidea</taxon>
        <taxon>Strongyloididae</taxon>
        <taxon>Strongyloides</taxon>
    </lineage>
</organism>
<reference evidence="14" key="2">
    <citation type="submission" date="2015-08" db="UniProtKB">
        <authorList>
            <consortium name="WormBaseParasite"/>
        </authorList>
    </citation>
    <scope>IDENTIFICATION</scope>
</reference>
<dbReference type="GO" id="GO:0005525">
    <property type="term" value="F:GTP binding"/>
    <property type="evidence" value="ECO:0007669"/>
    <property type="project" value="UniProtKB-KW"/>
</dbReference>
<dbReference type="InterPro" id="IPR001806">
    <property type="entry name" value="Small_GTPase"/>
</dbReference>
<dbReference type="STRING" id="75913.A0A0K0FE09"/>
<dbReference type="GO" id="GO:0005886">
    <property type="term" value="C:plasma membrane"/>
    <property type="evidence" value="ECO:0007669"/>
    <property type="project" value="UniProtKB-SubCell"/>
</dbReference>
<evidence type="ECO:0000256" key="12">
    <source>
        <dbReference type="ARBA" id="ARBA00025701"/>
    </source>
</evidence>
<keyword evidence="13" id="KW-1185">Reference proteome</keyword>
<dbReference type="PANTHER" id="PTHR47979">
    <property type="entry name" value="DRAB11-RELATED"/>
    <property type="match status" value="1"/>
</dbReference>
<evidence type="ECO:0000256" key="1">
    <source>
        <dbReference type="ARBA" id="ARBA00004342"/>
    </source>
</evidence>
<evidence type="ECO:0000256" key="10">
    <source>
        <dbReference type="ARBA" id="ARBA00023289"/>
    </source>
</evidence>
<dbReference type="Pfam" id="PF00071">
    <property type="entry name" value="Ras"/>
    <property type="match status" value="1"/>
</dbReference>
<dbReference type="GO" id="GO:0003924">
    <property type="term" value="F:GTPase activity"/>
    <property type="evidence" value="ECO:0007669"/>
    <property type="project" value="InterPro"/>
</dbReference>
<keyword evidence="8" id="KW-0472">Membrane</keyword>
<evidence type="ECO:0000256" key="7">
    <source>
        <dbReference type="ARBA" id="ARBA00023134"/>
    </source>
</evidence>
<sequence>MEDDDSMSNAGIPFYYQFRIILIGDSTVGKSSLLKYFSDGRFAEISDPTVGVDFYTRIVTLENGLRIKLQLWDTAGQEKFKSITRSYYRNSVGVIIAYDIQQRQSFENVEKWLVEAQDNVGGPFPGNCVFQLVGHKSDLHSQREVMYEEGSCFAKYHDMKFIETSACTGENVEECFLMITREIYKRFEKGELQLTDGWDGIKSAQLIGYDAISLCEDDEEFYNKSCAC</sequence>
<dbReference type="PRINTS" id="PR00449">
    <property type="entry name" value="RASTRNSFRMNG"/>
</dbReference>
<dbReference type="InterPro" id="IPR005225">
    <property type="entry name" value="Small_GTP-bd"/>
</dbReference>
<evidence type="ECO:0000256" key="6">
    <source>
        <dbReference type="ARBA" id="ARBA00023006"/>
    </source>
</evidence>
<keyword evidence="7" id="KW-0342">GTP-binding</keyword>
<dbReference type="GO" id="GO:0030659">
    <property type="term" value="C:cytoplasmic vesicle membrane"/>
    <property type="evidence" value="ECO:0007669"/>
    <property type="project" value="UniProtKB-SubCell"/>
</dbReference>
<evidence type="ECO:0000256" key="8">
    <source>
        <dbReference type="ARBA" id="ARBA00023136"/>
    </source>
</evidence>
<keyword evidence="4" id="KW-0488">Methylation</keyword>
<evidence type="ECO:0000256" key="5">
    <source>
        <dbReference type="ARBA" id="ARBA00022741"/>
    </source>
</evidence>
<evidence type="ECO:0000256" key="9">
    <source>
        <dbReference type="ARBA" id="ARBA00023288"/>
    </source>
</evidence>
<keyword evidence="6" id="KW-0072">Autophagy</keyword>
<dbReference type="PROSITE" id="PS51421">
    <property type="entry name" value="RAS"/>
    <property type="match status" value="1"/>
</dbReference>
<keyword evidence="3" id="KW-1003">Cell membrane</keyword>
<dbReference type="FunFam" id="3.40.50.300:FF:000358">
    <property type="entry name" value="RAB39B, member RAS oncogene family"/>
    <property type="match status" value="1"/>
</dbReference>
<protein>
    <submittedName>
        <fullName evidence="14">Ras-related protein Rab-14 (inferred by orthology to a human protein)</fullName>
    </submittedName>
</protein>
<keyword evidence="5" id="KW-0547">Nucleotide-binding</keyword>
<keyword evidence="11" id="KW-0968">Cytoplasmic vesicle</keyword>
<dbReference type="InterPro" id="IPR027417">
    <property type="entry name" value="P-loop_NTPase"/>
</dbReference>
<dbReference type="AlphaFoldDB" id="A0A0K0FE09"/>
<dbReference type="SUPFAM" id="SSF52540">
    <property type="entry name" value="P-loop containing nucleoside triphosphate hydrolases"/>
    <property type="match status" value="1"/>
</dbReference>
<evidence type="ECO:0000256" key="2">
    <source>
        <dbReference type="ARBA" id="ARBA00006270"/>
    </source>
</evidence>
<keyword evidence="10" id="KW-0636">Prenylation</keyword>
<name>A0A0K0FE09_STRVS</name>
<comment type="similarity">
    <text evidence="2">Belongs to the small GTPase superfamily. Rab family.</text>
</comment>
<dbReference type="SMART" id="SM00173">
    <property type="entry name" value="RAS"/>
    <property type="match status" value="1"/>
</dbReference>
<keyword evidence="9" id="KW-0449">Lipoprotein</keyword>
<evidence type="ECO:0000256" key="11">
    <source>
        <dbReference type="ARBA" id="ARBA00023329"/>
    </source>
</evidence>
<accession>A0A0K0FE09</accession>
<reference evidence="13" key="1">
    <citation type="submission" date="2014-07" db="EMBL/GenBank/DDBJ databases">
        <authorList>
            <person name="Martin A.A"/>
            <person name="De Silva N."/>
        </authorList>
    </citation>
    <scope>NUCLEOTIDE SEQUENCE</scope>
</reference>
<evidence type="ECO:0000256" key="3">
    <source>
        <dbReference type="ARBA" id="ARBA00022475"/>
    </source>
</evidence>
<dbReference type="Gene3D" id="3.40.50.300">
    <property type="entry name" value="P-loop containing nucleotide triphosphate hydrolases"/>
    <property type="match status" value="1"/>
</dbReference>
<dbReference type="SMART" id="SM00174">
    <property type="entry name" value="RHO"/>
    <property type="match status" value="1"/>
</dbReference>
<dbReference type="InterPro" id="IPR050209">
    <property type="entry name" value="Rab_GTPases_membrane_traffic"/>
</dbReference>
<evidence type="ECO:0000313" key="13">
    <source>
        <dbReference type="Proteomes" id="UP000035680"/>
    </source>
</evidence>
<dbReference type="SMART" id="SM00176">
    <property type="entry name" value="RAN"/>
    <property type="match status" value="1"/>
</dbReference>
<dbReference type="PROSITE" id="PS51419">
    <property type="entry name" value="RAB"/>
    <property type="match status" value="1"/>
</dbReference>
<dbReference type="WBParaSite" id="SVE_0708600.1">
    <property type="protein sequence ID" value="SVE_0708600.1"/>
    <property type="gene ID" value="SVE_0708600"/>
</dbReference>